<dbReference type="Pfam" id="PF07501">
    <property type="entry name" value="G5"/>
    <property type="match status" value="1"/>
</dbReference>
<feature type="compositionally biased region" description="Low complexity" evidence="2">
    <location>
        <begin position="511"/>
        <end position="538"/>
    </location>
</feature>
<dbReference type="RefSeq" id="WP_107029235.1">
    <property type="nucleotide sequence ID" value="NZ_PYLQ01000002.1"/>
</dbReference>
<keyword evidence="1" id="KW-0732">Signal</keyword>
<proteinExistence type="predicted"/>
<comment type="caution">
    <text evidence="5">The sequence shown here is derived from an EMBL/GenBank/DDBJ whole genome shotgun (WGS) entry which is preliminary data.</text>
</comment>
<feature type="transmembrane region" description="Helical" evidence="3">
    <location>
        <begin position="12"/>
        <end position="32"/>
    </location>
</feature>
<dbReference type="PANTHER" id="PTHR35788:SF1">
    <property type="entry name" value="EXPORTED PROTEIN"/>
    <property type="match status" value="1"/>
</dbReference>
<evidence type="ECO:0000256" key="3">
    <source>
        <dbReference type="SAM" id="Phobius"/>
    </source>
</evidence>
<feature type="region of interest" description="Disordered" evidence="2">
    <location>
        <begin position="506"/>
        <end position="538"/>
    </location>
</feature>
<evidence type="ECO:0000256" key="2">
    <source>
        <dbReference type="SAM" id="MobiDB-lite"/>
    </source>
</evidence>
<gene>
    <name evidence="5" type="ORF">C7U54_02795</name>
</gene>
<keyword evidence="6" id="KW-1185">Reference proteome</keyword>
<dbReference type="SMART" id="SM01208">
    <property type="entry name" value="G5"/>
    <property type="match status" value="1"/>
</dbReference>
<sequence>MKKLNKKVPIIGGAVIGVILVIYIILCFLASGKGFIKNMTINGIKVNNMSKEEVISKLENKYQKDQDQLLLNLEMNGQKYQIDMKDNVKVNIKDQVNDIQKKYNNFFTKGYHYLLKHNENISIDIKDQKKLNKKIKKSGILDYSTLVPTTYKVEKTKVIFTKGKSGKAVKQKNVYNTIEEALNQYDFNKTLKINPSSVSEDESVMKTIYKTLSKEGKNATLDKNNDYKIVAEQYGAKYDLDDSISAFNKAKEGKEFEVKAKAIIPSITKEDLEKNLFKDVLGEYTTSVSGSSVRRNNVRLAGEKCNVILLPGEEFSYNKTVGKRTKENGFGEAGAYLNGETVQEVGGGVCQTSSTLYNAVVLSNLEVTERTNHTYISSYVPIGRDATVSWGGPDFKFKNNRDYPIKIEASYANSKLTCKIIGTNVDGSYVKFTSERTGDVAYNTKYENDATIPEGQQVTKQAGSNGGRAVSYRLVYDKDGKLLSKKKEAKSYYKGHEAIIAVGTMKVEQVPETTPETTPNTEPTQPETTIEPSETTAQ</sequence>
<keyword evidence="3" id="KW-1133">Transmembrane helix</keyword>
<feature type="domain" description="G5" evidence="4">
    <location>
        <begin position="425"/>
        <end position="506"/>
    </location>
</feature>
<organism evidence="5 6">
    <name type="scientific">Faecalibacillus intestinalis</name>
    <dbReference type="NCBI Taxonomy" id="1982626"/>
    <lineage>
        <taxon>Bacteria</taxon>
        <taxon>Bacillati</taxon>
        <taxon>Bacillota</taxon>
        <taxon>Erysipelotrichia</taxon>
        <taxon>Erysipelotrichales</taxon>
        <taxon>Coprobacillaceae</taxon>
        <taxon>Faecalibacillus</taxon>
    </lineage>
</organism>
<keyword evidence="3" id="KW-0812">Transmembrane</keyword>
<evidence type="ECO:0000313" key="6">
    <source>
        <dbReference type="Proteomes" id="UP000240974"/>
    </source>
</evidence>
<keyword evidence="3" id="KW-0472">Membrane</keyword>
<dbReference type="Gene3D" id="2.20.230.10">
    <property type="entry name" value="Resuscitation-promoting factor rpfb"/>
    <property type="match status" value="1"/>
</dbReference>
<dbReference type="InterPro" id="IPR052913">
    <property type="entry name" value="Glycopeptide_resist_protein"/>
</dbReference>
<accession>A0A2T3G6A3</accession>
<dbReference type="EMBL" id="PYLQ01000002">
    <property type="protein sequence ID" value="PST43075.1"/>
    <property type="molecule type" value="Genomic_DNA"/>
</dbReference>
<dbReference type="AlphaFoldDB" id="A0A2T3G6A3"/>
<dbReference type="PROSITE" id="PS51109">
    <property type="entry name" value="G5"/>
    <property type="match status" value="1"/>
</dbReference>
<evidence type="ECO:0000259" key="4">
    <source>
        <dbReference type="PROSITE" id="PS51109"/>
    </source>
</evidence>
<protein>
    <recommendedName>
        <fullName evidence="4">G5 domain-containing protein</fullName>
    </recommendedName>
</protein>
<reference evidence="5 6" key="1">
    <citation type="journal article" date="2019" name="Int. J. Syst. Evol. Microbiol.">
        <title>Faecalibacillus intestinalis gen. nov., sp. nov. and Faecalibacillus faecis sp. nov., isolated from human faeces.</title>
        <authorList>
            <person name="Seo B."/>
            <person name="Jeon K."/>
            <person name="Baek I."/>
            <person name="Lee Y.M."/>
            <person name="Baek K."/>
            <person name="Ko G."/>
        </authorList>
    </citation>
    <scope>NUCLEOTIDE SEQUENCE [LARGE SCALE GENOMIC DNA]</scope>
    <source>
        <strain evidence="5 6">SNUG30099</strain>
    </source>
</reference>
<dbReference type="InterPro" id="IPR007391">
    <property type="entry name" value="Vancomycin_resist_VanW"/>
</dbReference>
<evidence type="ECO:0000313" key="5">
    <source>
        <dbReference type="EMBL" id="PST43075.1"/>
    </source>
</evidence>
<dbReference type="Proteomes" id="UP000240974">
    <property type="component" value="Unassembled WGS sequence"/>
</dbReference>
<dbReference type="Pfam" id="PF04294">
    <property type="entry name" value="VanW"/>
    <property type="match status" value="1"/>
</dbReference>
<dbReference type="InterPro" id="IPR011098">
    <property type="entry name" value="G5_dom"/>
</dbReference>
<dbReference type="PANTHER" id="PTHR35788">
    <property type="entry name" value="EXPORTED PROTEIN-RELATED"/>
    <property type="match status" value="1"/>
</dbReference>
<evidence type="ECO:0000256" key="1">
    <source>
        <dbReference type="ARBA" id="ARBA00022729"/>
    </source>
</evidence>
<name>A0A2T3G6A3_9FIRM</name>